<gene>
    <name evidence="1" type="ORF">PS922_02445</name>
</gene>
<proteinExistence type="predicted"/>
<accession>A0A5E7SQU9</accession>
<dbReference type="AlphaFoldDB" id="A0A5E7SQU9"/>
<evidence type="ECO:0000313" key="2">
    <source>
        <dbReference type="Proteomes" id="UP000325565"/>
    </source>
</evidence>
<name>A0A5E7SQU9_PSEFL</name>
<sequence length="34" mass="3946">MSRSVGLREDQRLGRLLAMRIAKLFSAWQLVKKS</sequence>
<reference evidence="1 2" key="1">
    <citation type="submission" date="2019-09" db="EMBL/GenBank/DDBJ databases">
        <authorList>
            <person name="Chandra G."/>
            <person name="Truman W A."/>
        </authorList>
    </citation>
    <scope>NUCLEOTIDE SEQUENCE [LARGE SCALE GENOMIC DNA]</scope>
    <source>
        <strain evidence="1">PS922</strain>
    </source>
</reference>
<evidence type="ECO:0000313" key="1">
    <source>
        <dbReference type="EMBL" id="VVP88138.1"/>
    </source>
</evidence>
<organism evidence="1 2">
    <name type="scientific">Pseudomonas fluorescens</name>
    <dbReference type="NCBI Taxonomy" id="294"/>
    <lineage>
        <taxon>Bacteria</taxon>
        <taxon>Pseudomonadati</taxon>
        <taxon>Pseudomonadota</taxon>
        <taxon>Gammaproteobacteria</taxon>
        <taxon>Pseudomonadales</taxon>
        <taxon>Pseudomonadaceae</taxon>
        <taxon>Pseudomonas</taxon>
    </lineage>
</organism>
<dbReference type="EMBL" id="CABVJB010000004">
    <property type="protein sequence ID" value="VVP88138.1"/>
    <property type="molecule type" value="Genomic_DNA"/>
</dbReference>
<dbReference type="Proteomes" id="UP000325565">
    <property type="component" value="Unassembled WGS sequence"/>
</dbReference>
<protein>
    <submittedName>
        <fullName evidence="1">Uncharacterized protein</fullName>
    </submittedName>
</protein>